<evidence type="ECO:0000313" key="3">
    <source>
        <dbReference type="Proteomes" id="UP000198680"/>
    </source>
</evidence>
<dbReference type="AlphaFoldDB" id="A0A1G9XA85"/>
<dbReference type="GO" id="GO:0016787">
    <property type="term" value="F:hydrolase activity"/>
    <property type="evidence" value="ECO:0007669"/>
    <property type="project" value="UniProtKB-KW"/>
</dbReference>
<dbReference type="SFLD" id="SFLDS00003">
    <property type="entry name" value="Haloacid_Dehalogenase"/>
    <property type="match status" value="1"/>
</dbReference>
<proteinExistence type="predicted"/>
<dbReference type="RefSeq" id="WP_245700533.1">
    <property type="nucleotide sequence ID" value="NZ_FNHE01000010.1"/>
</dbReference>
<dbReference type="Pfam" id="PF00702">
    <property type="entry name" value="Hydrolase"/>
    <property type="match status" value="1"/>
</dbReference>
<dbReference type="Gene3D" id="3.40.50.1000">
    <property type="entry name" value="HAD superfamily/HAD-like"/>
    <property type="match status" value="1"/>
</dbReference>
<dbReference type="Gene3D" id="1.10.150.240">
    <property type="entry name" value="Putative phosphatase, domain 2"/>
    <property type="match status" value="1"/>
</dbReference>
<reference evidence="3" key="1">
    <citation type="submission" date="2016-10" db="EMBL/GenBank/DDBJ databases">
        <authorList>
            <person name="Varghese N."/>
            <person name="Submissions S."/>
        </authorList>
    </citation>
    <scope>NUCLEOTIDE SEQUENCE [LARGE SCALE GENOMIC DNA]</scope>
    <source>
        <strain evidence="3">DSM 45419</strain>
    </source>
</reference>
<dbReference type="NCBIfam" id="TIGR01493">
    <property type="entry name" value="HAD-SF-IA-v2"/>
    <property type="match status" value="1"/>
</dbReference>
<dbReference type="PANTHER" id="PTHR43316">
    <property type="entry name" value="HYDROLASE, HALOACID DELAHOGENASE-RELATED"/>
    <property type="match status" value="1"/>
</dbReference>
<dbReference type="STRING" id="1137991.SAMN05660642_03620"/>
<dbReference type="EMBL" id="FNHE01000010">
    <property type="protein sequence ID" value="SDM93441.1"/>
    <property type="molecule type" value="Genomic_DNA"/>
</dbReference>
<dbReference type="InterPro" id="IPR023198">
    <property type="entry name" value="PGP-like_dom2"/>
</dbReference>
<evidence type="ECO:0000313" key="2">
    <source>
        <dbReference type="EMBL" id="SDM93441.1"/>
    </source>
</evidence>
<dbReference type="InterPro" id="IPR023214">
    <property type="entry name" value="HAD_sf"/>
</dbReference>
<dbReference type="SUPFAM" id="SSF56784">
    <property type="entry name" value="HAD-like"/>
    <property type="match status" value="1"/>
</dbReference>
<dbReference type="PANTHER" id="PTHR43316:SF3">
    <property type="entry name" value="HALOACID DEHALOGENASE, TYPE II (AFU_ORTHOLOGUE AFUA_2G07750)-RELATED"/>
    <property type="match status" value="1"/>
</dbReference>
<organism evidence="2 3">
    <name type="scientific">Geodermatophilus siccatus</name>
    <dbReference type="NCBI Taxonomy" id="1137991"/>
    <lineage>
        <taxon>Bacteria</taxon>
        <taxon>Bacillati</taxon>
        <taxon>Actinomycetota</taxon>
        <taxon>Actinomycetes</taxon>
        <taxon>Geodermatophilales</taxon>
        <taxon>Geodermatophilaceae</taxon>
        <taxon>Geodermatophilus</taxon>
    </lineage>
</organism>
<dbReference type="InterPro" id="IPR036412">
    <property type="entry name" value="HAD-like_sf"/>
</dbReference>
<accession>A0A1G9XA85</accession>
<dbReference type="SFLD" id="SFLDG01129">
    <property type="entry name" value="C1.5:_HAD__Beta-PGM__Phosphata"/>
    <property type="match status" value="1"/>
</dbReference>
<dbReference type="InterPro" id="IPR051540">
    <property type="entry name" value="S-2-haloacid_dehalogenase"/>
</dbReference>
<keyword evidence="1" id="KW-0378">Hydrolase</keyword>
<keyword evidence="3" id="KW-1185">Reference proteome</keyword>
<evidence type="ECO:0000256" key="1">
    <source>
        <dbReference type="ARBA" id="ARBA00022801"/>
    </source>
</evidence>
<protein>
    <submittedName>
        <fullName evidence="2">2-haloacid dehalogenase</fullName>
    </submittedName>
</protein>
<dbReference type="InterPro" id="IPR006439">
    <property type="entry name" value="HAD-SF_hydro_IA"/>
</dbReference>
<sequence>MSALRPGSVPPARPSVVAFDVNETLLDLGPVRAALVELGQPADLLPAVFSRTLLTGFAAATAGTWCRFREAFDAALAQATDLGDADRSRVADAFLELAPHPDVEPALRRLVEAGVRVVTLTHGSPGVAEAGLERGGVSPLVERSLSSEVIRAWKPAREVYLWAAGVCDVEPARLALVASHGWDVHGALRAGLTAAWFPRTERVYPAVYDPAALVAGDLAGAVDALLALPPA</sequence>
<gene>
    <name evidence="2" type="ORF">SAMN05660642_03620</name>
</gene>
<dbReference type="Proteomes" id="UP000198680">
    <property type="component" value="Unassembled WGS sequence"/>
</dbReference>
<name>A0A1G9XA85_9ACTN</name>